<dbReference type="STRING" id="1586287.BBK82_41260"/>
<dbReference type="EMBL" id="CP016793">
    <property type="protein sequence ID" value="ANZ41438.1"/>
    <property type="molecule type" value="Genomic_DNA"/>
</dbReference>
<evidence type="ECO:0000313" key="2">
    <source>
        <dbReference type="Proteomes" id="UP000093053"/>
    </source>
</evidence>
<dbReference type="KEGG" id="led:BBK82_41260"/>
<organism evidence="1 2">
    <name type="scientific">Lentzea guizhouensis</name>
    <dbReference type="NCBI Taxonomy" id="1586287"/>
    <lineage>
        <taxon>Bacteria</taxon>
        <taxon>Bacillati</taxon>
        <taxon>Actinomycetota</taxon>
        <taxon>Actinomycetes</taxon>
        <taxon>Pseudonocardiales</taxon>
        <taxon>Pseudonocardiaceae</taxon>
        <taxon>Lentzea</taxon>
    </lineage>
</organism>
<sequence>MRRTVFDSVWLTARRYQPIVLIRQQFPVLPPYAFDEFRSWVNASRPMVFAGGVTTWLSSWFATPTTPAPTTPTGPGGGRRRVNAKHLLPHEVKRLLDNNADYVCHRTDNEAAGTCREPVYGVTEQHLKKNPTAPDGVWAVVGVRGFRDYGRYLVIYPRFSGGRTWRRMDPPAVLCEVTQLDPDDAIGWCTQEDLDEALAL</sequence>
<reference evidence="1 2" key="1">
    <citation type="submission" date="2016-07" db="EMBL/GenBank/DDBJ databases">
        <title>Complete genome sequence of the Lentzea guizhouensis DHS C013.</title>
        <authorList>
            <person name="Cao C."/>
        </authorList>
    </citation>
    <scope>NUCLEOTIDE SEQUENCE [LARGE SCALE GENOMIC DNA]</scope>
    <source>
        <strain evidence="1 2">DHS C013</strain>
    </source>
</reference>
<dbReference type="AlphaFoldDB" id="A0A1B2HUR4"/>
<evidence type="ECO:0000313" key="1">
    <source>
        <dbReference type="EMBL" id="ANZ41438.1"/>
    </source>
</evidence>
<dbReference type="Proteomes" id="UP000093053">
    <property type="component" value="Chromosome"/>
</dbReference>
<name>A0A1B2HUR4_9PSEU</name>
<accession>A0A1B2HUR4</accession>
<protein>
    <submittedName>
        <fullName evidence="1">Uncharacterized protein</fullName>
    </submittedName>
</protein>
<keyword evidence="2" id="KW-1185">Reference proteome</keyword>
<gene>
    <name evidence="1" type="ORF">BBK82_41260</name>
</gene>
<proteinExistence type="predicted"/>